<dbReference type="EMBL" id="LJHD01000242">
    <property type="protein sequence ID" value="ONI40286.1"/>
    <property type="molecule type" value="Genomic_DNA"/>
</dbReference>
<organism evidence="1 2">
    <name type="scientific">Candidatus Epulonipiscium fishelsonii</name>
    <dbReference type="NCBI Taxonomy" id="77094"/>
    <lineage>
        <taxon>Bacteria</taxon>
        <taxon>Bacillati</taxon>
        <taxon>Bacillota</taxon>
        <taxon>Clostridia</taxon>
        <taxon>Lachnospirales</taxon>
        <taxon>Lachnospiraceae</taxon>
        <taxon>Candidatus Epulonipiscium</taxon>
    </lineage>
</organism>
<sequence>MLEGLNEMQKKAVLHTKGPLLVLAGAGSGKTKVLTHRIAHLINDENVSPWSILAITFTNKSAKEMKERISGLIGDAKTRNMWVSTFHSMCVRILRRDGEALGYSKSFTIYDTTDQKALIKDIMKLKNISEKSFKVNDVLSYISSKKNQLILPDEAIATSNFRTKNMAEIYSTYQYKLKENDACDFDDLLLNTCLLFQNNPDVLEYYQKKFKYILIDEYQDSATRC</sequence>
<name>A0ACC8XC80_9FIRM</name>
<gene>
    <name evidence="1" type="ORF">AN640_08870</name>
</gene>
<reference evidence="1" key="1">
    <citation type="submission" date="2016-08" db="EMBL/GenBank/DDBJ databases">
        <authorList>
            <person name="Ngugi D.K."/>
            <person name="Miyake S."/>
            <person name="Stingl U."/>
        </authorList>
    </citation>
    <scope>NUCLEOTIDE SEQUENCE</scope>
    <source>
        <strain evidence="1">SCG-D08WGA-EpuloA1</strain>
    </source>
</reference>
<protein>
    <submittedName>
        <fullName evidence="1">Uncharacterized protein</fullName>
    </submittedName>
</protein>
<comment type="caution">
    <text evidence="1">The sequence shown here is derived from an EMBL/GenBank/DDBJ whole genome shotgun (WGS) entry which is preliminary data.</text>
</comment>
<keyword evidence="2" id="KW-1185">Reference proteome</keyword>
<proteinExistence type="predicted"/>
<evidence type="ECO:0000313" key="1">
    <source>
        <dbReference type="EMBL" id="ONI40286.1"/>
    </source>
</evidence>
<evidence type="ECO:0000313" key="2">
    <source>
        <dbReference type="Proteomes" id="UP000188637"/>
    </source>
</evidence>
<accession>A0ACC8XC80</accession>
<dbReference type="Proteomes" id="UP000188637">
    <property type="component" value="Unassembled WGS sequence"/>
</dbReference>